<proteinExistence type="predicted"/>
<reference evidence="3 4" key="1">
    <citation type="submission" date="2018-03" db="EMBL/GenBank/DDBJ databases">
        <authorList>
            <person name="Guldener U."/>
        </authorList>
    </citation>
    <scope>NUCLEOTIDE SEQUENCE [LARGE SCALE GENOMIC DNA]</scope>
    <source>
        <strain evidence="3 4">NBRC100155</strain>
    </source>
</reference>
<feature type="chain" id="PRO_5022670390" description="Effector family protein Eff1" evidence="2">
    <location>
        <begin position="27"/>
        <end position="429"/>
    </location>
</feature>
<evidence type="ECO:0000313" key="3">
    <source>
        <dbReference type="EMBL" id="SPO32228.1"/>
    </source>
</evidence>
<feature type="signal peptide" evidence="2">
    <location>
        <begin position="1"/>
        <end position="26"/>
    </location>
</feature>
<feature type="compositionally biased region" description="Low complexity" evidence="1">
    <location>
        <begin position="400"/>
        <end position="415"/>
    </location>
</feature>
<evidence type="ECO:0000256" key="1">
    <source>
        <dbReference type="SAM" id="MobiDB-lite"/>
    </source>
</evidence>
<gene>
    <name evidence="3" type="ORF">UTRI_02785</name>
</gene>
<sequence length="429" mass="48580">MSKLATLGILTPAVWLLFCLSTTVNAGIFDGYEWPAEAEQILKAGHQVTFDQGYSEAQADEFLANALVYHVRQAFERARQPYGRYQRTRIEPLISAATLRPKHTTATKGIVQATRRRLYKARWFSSPLFIEDSRSPMGVAHLHVPLPDQRKVPSLDLIRFDLFKPRTTNGFWLPTAIVRPQYQPEKGRITFKKIYEYPTSVVLYRHKHRKSPLAAAESLEHTLLQKGHVWLRKLDYVDRDRIYKMWMKAPGSDNFLSSPFFNPEDSRLRKSAGDRAPESSTAMGHSSHQPVIDVDSSSEEDVPPVAHEFDTGSRHSSETLSDIPEASTSGANTFEQDAPDLVEHDFLNPQRNLPIQPIRPQALYPWQQRPIKFWSHPAPGFQQQHSSDPIPREGDVNLDLSLGPPSPSSGASSKSYSDRQMSGFSHTKK</sequence>
<feature type="compositionally biased region" description="Basic and acidic residues" evidence="1">
    <location>
        <begin position="266"/>
        <end position="277"/>
    </location>
</feature>
<evidence type="ECO:0008006" key="5">
    <source>
        <dbReference type="Google" id="ProtNLM"/>
    </source>
</evidence>
<accession>A0A5C3ENU8</accession>
<evidence type="ECO:0000313" key="4">
    <source>
        <dbReference type="Proteomes" id="UP000324022"/>
    </source>
</evidence>
<feature type="compositionally biased region" description="Polar residues" evidence="1">
    <location>
        <begin position="418"/>
        <end position="429"/>
    </location>
</feature>
<keyword evidence="2" id="KW-0732">Signal</keyword>
<evidence type="ECO:0000256" key="2">
    <source>
        <dbReference type="SAM" id="SignalP"/>
    </source>
</evidence>
<feature type="compositionally biased region" description="Polar residues" evidence="1">
    <location>
        <begin position="278"/>
        <end position="289"/>
    </location>
</feature>
<keyword evidence="4" id="KW-1185">Reference proteome</keyword>
<name>A0A5C3ENU8_9BASI</name>
<feature type="compositionally biased region" description="Basic and acidic residues" evidence="1">
    <location>
        <begin position="307"/>
        <end position="317"/>
    </location>
</feature>
<dbReference type="OrthoDB" id="2551099at2759"/>
<organism evidence="3 4">
    <name type="scientific">Ustilago trichophora</name>
    <dbReference type="NCBI Taxonomy" id="86804"/>
    <lineage>
        <taxon>Eukaryota</taxon>
        <taxon>Fungi</taxon>
        <taxon>Dikarya</taxon>
        <taxon>Basidiomycota</taxon>
        <taxon>Ustilaginomycotina</taxon>
        <taxon>Ustilaginomycetes</taxon>
        <taxon>Ustilaginales</taxon>
        <taxon>Ustilaginaceae</taxon>
        <taxon>Ustilago</taxon>
    </lineage>
</organism>
<feature type="region of interest" description="Disordered" evidence="1">
    <location>
        <begin position="374"/>
        <end position="429"/>
    </location>
</feature>
<dbReference type="AlphaFoldDB" id="A0A5C3ENU8"/>
<dbReference type="EMBL" id="OOIN01000043">
    <property type="protein sequence ID" value="SPO32228.1"/>
    <property type="molecule type" value="Genomic_DNA"/>
</dbReference>
<protein>
    <recommendedName>
        <fullName evidence="5">Effector family protein Eff1</fullName>
    </recommendedName>
</protein>
<dbReference type="Proteomes" id="UP000324022">
    <property type="component" value="Unassembled WGS sequence"/>
</dbReference>
<feature type="region of interest" description="Disordered" evidence="1">
    <location>
        <begin position="266"/>
        <end position="333"/>
    </location>
</feature>